<evidence type="ECO:0000256" key="1">
    <source>
        <dbReference type="SAM" id="Coils"/>
    </source>
</evidence>
<dbReference type="AlphaFoldDB" id="A0A7S1A0G3"/>
<keyword evidence="1" id="KW-0175">Coiled coil</keyword>
<feature type="coiled-coil region" evidence="1">
    <location>
        <begin position="108"/>
        <end position="151"/>
    </location>
</feature>
<name>A0A7S1A0G3_NOCSC</name>
<dbReference type="EMBL" id="HBFQ01017924">
    <property type="protein sequence ID" value="CAD8838189.1"/>
    <property type="molecule type" value="Transcribed_RNA"/>
</dbReference>
<evidence type="ECO:0000313" key="2">
    <source>
        <dbReference type="EMBL" id="CAD8838189.1"/>
    </source>
</evidence>
<accession>A0A7S1A0G3</accession>
<organism evidence="2">
    <name type="scientific">Noctiluca scintillans</name>
    <name type="common">Sea sparkle</name>
    <name type="synonym">Red tide dinoflagellate</name>
    <dbReference type="NCBI Taxonomy" id="2966"/>
    <lineage>
        <taxon>Eukaryota</taxon>
        <taxon>Sar</taxon>
        <taxon>Alveolata</taxon>
        <taxon>Dinophyceae</taxon>
        <taxon>Noctilucales</taxon>
        <taxon>Noctilucaceae</taxon>
        <taxon>Noctiluca</taxon>
    </lineage>
</organism>
<proteinExistence type="predicted"/>
<gene>
    <name evidence="2" type="ORF">NSCI0253_LOCUS12537</name>
</gene>
<sequence>MSGPCLEGQDAGLALLRLFEDIKSTGREARGGSAKSGYRFGDITRGLWSKLDGDKAVATIGEGIRNLMPERPLTPLEEARLRRQEREKVQSDFFAAAQSQRTPEERLVAQAEFDMQTAKLRKEAEEEESRLETEQNLLQVALERCLRLEAEWWRNDASFRPMRVWRLLINGEMHQVVVAHADGKCVILCDEVAVHTASPKDFTGKAKLEKTFKIRSLSGQSYDAVFVITRLSHSAWHYDVAVNGTLLKEHWNADEGYAKNHGCVSIRGR</sequence>
<reference evidence="2" key="1">
    <citation type="submission" date="2021-01" db="EMBL/GenBank/DDBJ databases">
        <authorList>
            <person name="Corre E."/>
            <person name="Pelletier E."/>
            <person name="Niang G."/>
            <person name="Scheremetjew M."/>
            <person name="Finn R."/>
            <person name="Kale V."/>
            <person name="Holt S."/>
            <person name="Cochrane G."/>
            <person name="Meng A."/>
            <person name="Brown T."/>
            <person name="Cohen L."/>
        </authorList>
    </citation>
    <scope>NUCLEOTIDE SEQUENCE</scope>
</reference>
<protein>
    <submittedName>
        <fullName evidence="2">Uncharacterized protein</fullName>
    </submittedName>
</protein>